<evidence type="ECO:0000256" key="1">
    <source>
        <dbReference type="SAM" id="Phobius"/>
    </source>
</evidence>
<dbReference type="PANTHER" id="PTHR31061">
    <property type="entry name" value="LD22376P"/>
    <property type="match status" value="1"/>
</dbReference>
<dbReference type="PANTHER" id="PTHR31061:SF24">
    <property type="entry name" value="LD22376P"/>
    <property type="match status" value="1"/>
</dbReference>
<name>A0A8S2GYK0_9BILA</name>
<proteinExistence type="predicted"/>
<evidence type="ECO:0000259" key="2">
    <source>
        <dbReference type="Pfam" id="PF07786"/>
    </source>
</evidence>
<dbReference type="EMBL" id="CAJNOK010001079">
    <property type="protein sequence ID" value="CAF0792406.1"/>
    <property type="molecule type" value="Genomic_DNA"/>
</dbReference>
<dbReference type="Proteomes" id="UP000677228">
    <property type="component" value="Unassembled WGS sequence"/>
</dbReference>
<gene>
    <name evidence="3" type="ORF">OVA965_LOCUS4204</name>
    <name evidence="4" type="ORF">TMI583_LOCUS4202</name>
</gene>
<comment type="caution">
    <text evidence="4">The sequence shown here is derived from an EMBL/GenBank/DDBJ whole genome shotgun (WGS) entry which is preliminary data.</text>
</comment>
<dbReference type="Pfam" id="PF07786">
    <property type="entry name" value="HGSNAT_cat"/>
    <property type="match status" value="1"/>
</dbReference>
<keyword evidence="1" id="KW-0472">Membrane</keyword>
<dbReference type="EMBL" id="CAJOBA010001079">
    <property type="protein sequence ID" value="CAF3575123.1"/>
    <property type="molecule type" value="Genomic_DNA"/>
</dbReference>
<feature type="transmembrane region" description="Helical" evidence="1">
    <location>
        <begin position="452"/>
        <end position="476"/>
    </location>
</feature>
<dbReference type="AlphaFoldDB" id="A0A8S2GYK0"/>
<feature type="transmembrane region" description="Helical" evidence="1">
    <location>
        <begin position="360"/>
        <end position="380"/>
    </location>
</feature>
<sequence length="608" mass="68007">MESTHYDRNQQCHPVHGWISSNINRQLNRAYSNITKESSEPSPAIEESSENTLINLRSGAIQVNSTNSLGIDEASLDIITDAQLPGNVMVLIQVVECMGCPYETLANALPPSQALNLTFNTKYTYRVRIEFNNMTVCRETLNLYEHGQYVFNIQSNGSAVPTNGSLDTGIKCTLITRRSSNNIYIPLIVGGVIVLVLFIACIVAQRVKLTEKLLKMKERIFNRVPSQQSQSSYDLQQTHVTSAIVGSSAISPHITNHHHETTTATIDSVENHKSIPPLKTTNVTVSRSKRLLSLDAFRGVALVSMIFVNYGGGGYSQFDHVPWHGITFADFVFPWFVWIMGVSITFSLKSSLDNNVRKRILLWKVLLRVIKLFLLGFILNTRFKVFLSEVRILGILQRFAVVYGITATIEVLCARKHMFSSSTDHLSTVGTTTTAKTTTNSSKRLLNIFRDIIHFPLQWLTIIGLTTLWMLIIYLVPFGDCPAGYLGPGYIDRKIFSEKHIYGNPTCRLVYGCSQAFDPENLLGALPTIFLAYLGVQAGRILLMYQRDLDRLIRLIAWGIVTTAIGIGLTAGTLDSGPMPLNKNLWTLSFSLFTGLYILRHFFHISSK</sequence>
<protein>
    <recommendedName>
        <fullName evidence="2">Heparan-alpha-glucosaminide N-acetyltransferase catalytic domain-containing protein</fullName>
    </recommendedName>
</protein>
<keyword evidence="1" id="KW-1133">Transmembrane helix</keyword>
<dbReference type="Proteomes" id="UP000682733">
    <property type="component" value="Unassembled WGS sequence"/>
</dbReference>
<accession>A0A8S2GYK0</accession>
<evidence type="ECO:0000313" key="5">
    <source>
        <dbReference type="Proteomes" id="UP000682733"/>
    </source>
</evidence>
<feature type="transmembrane region" description="Helical" evidence="1">
    <location>
        <begin position="392"/>
        <end position="413"/>
    </location>
</feature>
<organism evidence="4 5">
    <name type="scientific">Didymodactylos carnosus</name>
    <dbReference type="NCBI Taxonomy" id="1234261"/>
    <lineage>
        <taxon>Eukaryota</taxon>
        <taxon>Metazoa</taxon>
        <taxon>Spiralia</taxon>
        <taxon>Gnathifera</taxon>
        <taxon>Rotifera</taxon>
        <taxon>Eurotatoria</taxon>
        <taxon>Bdelloidea</taxon>
        <taxon>Philodinida</taxon>
        <taxon>Philodinidae</taxon>
        <taxon>Didymodactylos</taxon>
    </lineage>
</organism>
<feature type="transmembrane region" description="Helical" evidence="1">
    <location>
        <begin position="522"/>
        <end position="543"/>
    </location>
</feature>
<feature type="transmembrane region" description="Helical" evidence="1">
    <location>
        <begin position="555"/>
        <end position="573"/>
    </location>
</feature>
<feature type="transmembrane region" description="Helical" evidence="1">
    <location>
        <begin position="325"/>
        <end position="348"/>
    </location>
</feature>
<keyword evidence="1" id="KW-0812">Transmembrane</keyword>
<evidence type="ECO:0000313" key="3">
    <source>
        <dbReference type="EMBL" id="CAF0792406.1"/>
    </source>
</evidence>
<feature type="transmembrane region" description="Helical" evidence="1">
    <location>
        <begin position="585"/>
        <end position="603"/>
    </location>
</feature>
<feature type="transmembrane region" description="Helical" evidence="1">
    <location>
        <begin position="296"/>
        <end position="313"/>
    </location>
</feature>
<evidence type="ECO:0000313" key="4">
    <source>
        <dbReference type="EMBL" id="CAF3575123.1"/>
    </source>
</evidence>
<feature type="domain" description="Heparan-alpha-glucosaminide N-acetyltransferase catalytic" evidence="2">
    <location>
        <begin position="290"/>
        <end position="409"/>
    </location>
</feature>
<feature type="transmembrane region" description="Helical" evidence="1">
    <location>
        <begin position="183"/>
        <end position="207"/>
    </location>
</feature>
<dbReference type="InterPro" id="IPR012429">
    <property type="entry name" value="HGSNAT_cat"/>
</dbReference>
<reference evidence="4" key="1">
    <citation type="submission" date="2021-02" db="EMBL/GenBank/DDBJ databases">
        <authorList>
            <person name="Nowell W R."/>
        </authorList>
    </citation>
    <scope>NUCLEOTIDE SEQUENCE</scope>
</reference>